<evidence type="ECO:0000313" key="1">
    <source>
        <dbReference type="EMBL" id="KAH0555283.1"/>
    </source>
</evidence>
<name>A0AAV7INT4_COTGL</name>
<dbReference type="AlphaFoldDB" id="A0AAV7INT4"/>
<protein>
    <submittedName>
        <fullName evidence="1">Uncharacterized protein</fullName>
    </submittedName>
</protein>
<accession>A0AAV7INT4</accession>
<gene>
    <name evidence="1" type="ORF">KQX54_016761</name>
</gene>
<evidence type="ECO:0000313" key="2">
    <source>
        <dbReference type="Proteomes" id="UP000826195"/>
    </source>
</evidence>
<keyword evidence="2" id="KW-1185">Reference proteome</keyword>
<proteinExistence type="predicted"/>
<sequence>MSCLQHVIASSEVTWGQLNAGMDLGRERYSMREFMDAVVNRIDIREDIAAATSRRQCINNYNRFSYNRGDDLSEDGELLSIHFEVVVDEVSEYEHHDKPIVSEWIQATLEKLVFDDRVAENVKEACLLCQTNQRRAAFALCGHFSVCLRRKHGMDI</sequence>
<dbReference type="EMBL" id="JAHXZJ010001119">
    <property type="protein sequence ID" value="KAH0555283.1"/>
    <property type="molecule type" value="Genomic_DNA"/>
</dbReference>
<comment type="caution">
    <text evidence="1">The sequence shown here is derived from an EMBL/GenBank/DDBJ whole genome shotgun (WGS) entry which is preliminary data.</text>
</comment>
<reference evidence="1 2" key="1">
    <citation type="journal article" date="2021" name="J. Hered.">
        <title>A chromosome-level genome assembly of the parasitoid wasp, Cotesia glomerata (Hymenoptera: Braconidae).</title>
        <authorList>
            <person name="Pinto B.J."/>
            <person name="Weis J.J."/>
            <person name="Gamble T."/>
            <person name="Ode P.J."/>
            <person name="Paul R."/>
            <person name="Zaspel J.M."/>
        </authorList>
    </citation>
    <scope>NUCLEOTIDE SEQUENCE [LARGE SCALE GENOMIC DNA]</scope>
    <source>
        <strain evidence="1">CgM1</strain>
    </source>
</reference>
<organism evidence="1 2">
    <name type="scientific">Cotesia glomerata</name>
    <name type="common">Lepidopteran parasitic wasp</name>
    <name type="synonym">Apanteles glomeratus</name>
    <dbReference type="NCBI Taxonomy" id="32391"/>
    <lineage>
        <taxon>Eukaryota</taxon>
        <taxon>Metazoa</taxon>
        <taxon>Ecdysozoa</taxon>
        <taxon>Arthropoda</taxon>
        <taxon>Hexapoda</taxon>
        <taxon>Insecta</taxon>
        <taxon>Pterygota</taxon>
        <taxon>Neoptera</taxon>
        <taxon>Endopterygota</taxon>
        <taxon>Hymenoptera</taxon>
        <taxon>Apocrita</taxon>
        <taxon>Ichneumonoidea</taxon>
        <taxon>Braconidae</taxon>
        <taxon>Microgastrinae</taxon>
        <taxon>Cotesia</taxon>
    </lineage>
</organism>
<dbReference type="Proteomes" id="UP000826195">
    <property type="component" value="Unassembled WGS sequence"/>
</dbReference>